<dbReference type="EMBL" id="JAYKXP010000047">
    <property type="protein sequence ID" value="KAK7037435.1"/>
    <property type="molecule type" value="Genomic_DNA"/>
</dbReference>
<accession>A0AAW0CD79</accession>
<evidence type="ECO:0000256" key="1">
    <source>
        <dbReference type="SAM" id="Phobius"/>
    </source>
</evidence>
<evidence type="ECO:0000313" key="3">
    <source>
        <dbReference type="Proteomes" id="UP001383192"/>
    </source>
</evidence>
<sequence>MPEVIELHGHGFYLTLVLLSYLQMLYVTAIFADRSLSQQSDGSSEDEDDGCSDVSNVDTRVVEVNQENLVYRHVGGNGGSYCVWPDEDICPALSNGSGTEEFIKEDLRLCNIHYHQRILILQFTSHRYLLVRPLLHSSPNLYTRDQWVTKVAKVPSRDRGFKILVALRFGDSYVLSFNSNDCLGMVRWMRGASSLNSFPVLSPLCTPSQSSTFYKQVLGRVQPDSPSIFTESYSVWLQRLIHWIRGCTTRPKVSIFLAIKDDQDAFDGCGAYMTSVVLACAGLRPWQAAVDVASCPARVARLAEAMFEVVYRGHKSNIPRIRRAWAYNGVSLSATEDDILEYGPHLHVYAHNKYTVSTDMKQELSRIERDHDNENDVFHAPFFTSCDLPGHLGPLIRGTLAQEAKDPLTKFFKYSCPFVYIDKRPHATPLILSSTKLRKVPISVHAYQVGTGSKPPVAWSLYTNPLNKKRWIHLLPSKQDEKTLEFVKRLTEKFLAGPLDFCGVSRVTRHGNGYHVWTIDPKSKTYRSHPSYPTSYAVAIQGAPSIYVQHRESEVKRKKKLRANKAKCIKLQQWEPGIYRYRSYTTQATAKTKGKRGNGVNAVRLTKTLPYKNVALRRWVVEMKTTWKRMSEDRKVILQGL</sequence>
<name>A0AAW0CD79_9AGAR</name>
<proteinExistence type="predicted"/>
<dbReference type="Proteomes" id="UP001383192">
    <property type="component" value="Unassembled WGS sequence"/>
</dbReference>
<keyword evidence="3" id="KW-1185">Reference proteome</keyword>
<dbReference type="AlphaFoldDB" id="A0AAW0CD79"/>
<keyword evidence="1" id="KW-0472">Membrane</keyword>
<keyword evidence="1" id="KW-1133">Transmembrane helix</keyword>
<protein>
    <submittedName>
        <fullName evidence="2">Uncharacterized protein</fullName>
    </submittedName>
</protein>
<reference evidence="2 3" key="1">
    <citation type="submission" date="2024-01" db="EMBL/GenBank/DDBJ databases">
        <title>A draft genome for a cacao thread blight-causing isolate of Paramarasmius palmivorus.</title>
        <authorList>
            <person name="Baruah I.K."/>
            <person name="Bukari Y."/>
            <person name="Amoako-Attah I."/>
            <person name="Meinhardt L.W."/>
            <person name="Bailey B.A."/>
            <person name="Cohen S.P."/>
        </authorList>
    </citation>
    <scope>NUCLEOTIDE SEQUENCE [LARGE SCALE GENOMIC DNA]</scope>
    <source>
        <strain evidence="2 3">GH-12</strain>
    </source>
</reference>
<keyword evidence="1" id="KW-0812">Transmembrane</keyword>
<gene>
    <name evidence="2" type="ORF">VNI00_011186</name>
</gene>
<feature type="transmembrane region" description="Helical" evidence="1">
    <location>
        <begin position="12"/>
        <end position="32"/>
    </location>
</feature>
<comment type="caution">
    <text evidence="2">The sequence shown here is derived from an EMBL/GenBank/DDBJ whole genome shotgun (WGS) entry which is preliminary data.</text>
</comment>
<organism evidence="2 3">
    <name type="scientific">Paramarasmius palmivorus</name>
    <dbReference type="NCBI Taxonomy" id="297713"/>
    <lineage>
        <taxon>Eukaryota</taxon>
        <taxon>Fungi</taxon>
        <taxon>Dikarya</taxon>
        <taxon>Basidiomycota</taxon>
        <taxon>Agaricomycotina</taxon>
        <taxon>Agaricomycetes</taxon>
        <taxon>Agaricomycetidae</taxon>
        <taxon>Agaricales</taxon>
        <taxon>Marasmiineae</taxon>
        <taxon>Marasmiaceae</taxon>
        <taxon>Paramarasmius</taxon>
    </lineage>
</organism>
<evidence type="ECO:0000313" key="2">
    <source>
        <dbReference type="EMBL" id="KAK7037435.1"/>
    </source>
</evidence>